<accession>W2SXE1</accession>
<evidence type="ECO:0000313" key="3">
    <source>
        <dbReference type="Proteomes" id="UP000053676"/>
    </source>
</evidence>
<dbReference type="KEGG" id="nai:NECAME_13119"/>
<name>W2SXE1_NECAM</name>
<gene>
    <name evidence="2" type="ORF">NECAME_13119</name>
</gene>
<protein>
    <submittedName>
        <fullName evidence="2">Uncharacterized protein</fullName>
    </submittedName>
</protein>
<evidence type="ECO:0000256" key="1">
    <source>
        <dbReference type="SAM" id="Coils"/>
    </source>
</evidence>
<evidence type="ECO:0000313" key="2">
    <source>
        <dbReference type="EMBL" id="ETN74213.1"/>
    </source>
</evidence>
<dbReference type="OrthoDB" id="5867267at2759"/>
<organism evidence="2 3">
    <name type="scientific">Necator americanus</name>
    <name type="common">Human hookworm</name>
    <dbReference type="NCBI Taxonomy" id="51031"/>
    <lineage>
        <taxon>Eukaryota</taxon>
        <taxon>Metazoa</taxon>
        <taxon>Ecdysozoa</taxon>
        <taxon>Nematoda</taxon>
        <taxon>Chromadorea</taxon>
        <taxon>Rhabditida</taxon>
        <taxon>Rhabditina</taxon>
        <taxon>Rhabditomorpha</taxon>
        <taxon>Strongyloidea</taxon>
        <taxon>Ancylostomatidae</taxon>
        <taxon>Bunostominae</taxon>
        <taxon>Necator</taxon>
    </lineage>
</organism>
<reference evidence="3" key="1">
    <citation type="journal article" date="2014" name="Nat. Genet.">
        <title>Genome of the human hookworm Necator americanus.</title>
        <authorList>
            <person name="Tang Y.T."/>
            <person name="Gao X."/>
            <person name="Rosa B.A."/>
            <person name="Abubucker S."/>
            <person name="Hallsworth-Pepin K."/>
            <person name="Martin J."/>
            <person name="Tyagi R."/>
            <person name="Heizer E."/>
            <person name="Zhang X."/>
            <person name="Bhonagiri-Palsikar V."/>
            <person name="Minx P."/>
            <person name="Warren W.C."/>
            <person name="Wang Q."/>
            <person name="Zhan B."/>
            <person name="Hotez P.J."/>
            <person name="Sternberg P.W."/>
            <person name="Dougall A."/>
            <person name="Gaze S.T."/>
            <person name="Mulvenna J."/>
            <person name="Sotillo J."/>
            <person name="Ranganathan S."/>
            <person name="Rabelo E.M."/>
            <person name="Wilson R.K."/>
            <person name="Felgner P.L."/>
            <person name="Bethony J."/>
            <person name="Hawdon J.M."/>
            <person name="Gasser R.B."/>
            <person name="Loukas A."/>
            <person name="Mitreva M."/>
        </authorList>
    </citation>
    <scope>NUCLEOTIDE SEQUENCE [LARGE SCALE GENOMIC DNA]</scope>
</reference>
<dbReference type="STRING" id="51031.W2SXE1"/>
<keyword evidence="3" id="KW-1185">Reference proteome</keyword>
<proteinExistence type="predicted"/>
<dbReference type="AlphaFoldDB" id="W2SXE1"/>
<sequence length="193" mass="23070">MDGDMEVDADVENHHVRNIGHKRQQKNGEINSAVKIFMCATELEHTKACYEQCELIVSSIESMCQSMKGEFERRKRKYQAMMEERRRMRGIQDMRNQQSAIGWMLLWCPLRDVLEKIQVLEKKREKFAEESEHLQQRIEGTIAKKQESELVERLQVVEQERNDLQRIHEEFMSNQNEVWRKRTENTRGGECQQ</sequence>
<dbReference type="Proteomes" id="UP000053676">
    <property type="component" value="Unassembled WGS sequence"/>
</dbReference>
<dbReference type="EMBL" id="KI660377">
    <property type="protein sequence ID" value="ETN74213.1"/>
    <property type="molecule type" value="Genomic_DNA"/>
</dbReference>
<keyword evidence="1" id="KW-0175">Coiled coil</keyword>
<feature type="coiled-coil region" evidence="1">
    <location>
        <begin position="110"/>
        <end position="174"/>
    </location>
</feature>